<dbReference type="PANTHER" id="PTHR10625:SF5">
    <property type="entry name" value="HISTONE DEACETYLASE"/>
    <property type="match status" value="1"/>
</dbReference>
<name>A0AAD8XSZ7_9STRA</name>
<evidence type="ECO:0000313" key="13">
    <source>
        <dbReference type="Proteomes" id="UP001224775"/>
    </source>
</evidence>
<dbReference type="GO" id="GO:0000118">
    <property type="term" value="C:histone deacetylase complex"/>
    <property type="evidence" value="ECO:0007669"/>
    <property type="project" value="TreeGrafter"/>
</dbReference>
<protein>
    <recommendedName>
        <fullName evidence="3">histone deacetylase</fullName>
        <ecNumber evidence="3">3.5.1.98</ecNumber>
    </recommendedName>
</protein>
<evidence type="ECO:0000256" key="1">
    <source>
        <dbReference type="ARBA" id="ARBA00004123"/>
    </source>
</evidence>
<evidence type="ECO:0000259" key="11">
    <source>
        <dbReference type="Pfam" id="PF00850"/>
    </source>
</evidence>
<feature type="compositionally biased region" description="Polar residues" evidence="10">
    <location>
        <begin position="701"/>
        <end position="712"/>
    </location>
</feature>
<keyword evidence="6" id="KW-0156">Chromatin regulator</keyword>
<dbReference type="Gene3D" id="3.40.800.20">
    <property type="entry name" value="Histone deacetylase domain"/>
    <property type="match status" value="1"/>
</dbReference>
<evidence type="ECO:0000256" key="9">
    <source>
        <dbReference type="ARBA" id="ARBA00023242"/>
    </source>
</evidence>
<feature type="domain" description="Histone deacetylase" evidence="11">
    <location>
        <begin position="890"/>
        <end position="1219"/>
    </location>
</feature>
<dbReference type="InterPro" id="IPR037138">
    <property type="entry name" value="His_deacetylse_dom_sf"/>
</dbReference>
<organism evidence="12 13">
    <name type="scientific">Skeletonema marinoi</name>
    <dbReference type="NCBI Taxonomy" id="267567"/>
    <lineage>
        <taxon>Eukaryota</taxon>
        <taxon>Sar</taxon>
        <taxon>Stramenopiles</taxon>
        <taxon>Ochrophyta</taxon>
        <taxon>Bacillariophyta</taxon>
        <taxon>Coscinodiscophyceae</taxon>
        <taxon>Thalassiosirophycidae</taxon>
        <taxon>Thalassiosirales</taxon>
        <taxon>Skeletonemataceae</taxon>
        <taxon>Skeletonema</taxon>
        <taxon>Skeletonema marinoi-dohrnii complex</taxon>
    </lineage>
</organism>
<feature type="region of interest" description="Disordered" evidence="10">
    <location>
        <begin position="1"/>
        <end position="206"/>
    </location>
</feature>
<dbReference type="GO" id="GO:0141221">
    <property type="term" value="F:histone deacetylase activity, hydrolytic mechanism"/>
    <property type="evidence" value="ECO:0007669"/>
    <property type="project" value="UniProtKB-EC"/>
</dbReference>
<gene>
    <name evidence="12" type="ORF">QTG54_016458</name>
</gene>
<evidence type="ECO:0000256" key="3">
    <source>
        <dbReference type="ARBA" id="ARBA00012111"/>
    </source>
</evidence>
<sequence>MMSIDQDQLPPNKESSCPDDKGDSIAVGEIPSSFTAATQFDKGDTVNKGQDQGTSEDHVLKSNDKDTLNPVAAETSTSSSSEALDNPNDSTNMKRQLDSPMDEDNPSKRSKPQGETPEPAPKPAPETPSAIMNGSSAVSKPEAVASADSPSEQMDVEERSKSAPTSADEANPSPPPSEQSDAMDVDETKSSSADDEDNDAGAAANAQSDDDLDFTFDLIDPALAGVMKLEDMIIPKVEPLDRLTFRDLAELEAALQIGDHYNYGEDDGWKGDWAGNLDLFRKEVVVNKNYLNTQPSAKPIRIDYCDWVASNARNKNDLRGLELLFRYVYHMKGTPAMAKKILAYALQRPAQSSEERLDIIIKAATRMNYDPIVLKQDGWTIQKTDNPEGPLGGAIYIGRRVMWQKHEAVVVAYIPDETYGGLWKGVFLEDLDTFDMEPGELQMGLKKLENKTRQKPTRSNAQSGSTRFAATAKFTVPGIENGIILAKPTNRASKGIMWPARVRNVVEGKLTADGKVRRNSSKNQIHVIFLAPFWNAQDASVSKMSNATDPYSVGPLFEYDTIEVSEYNIQEYTHNSISIEQLETGFKFLGLPKGIFARYLDSHRLAVSLKAYSLKHMSKNRDSEDQLLASASLTESHILSVKAPIFPDVVLMLPFDYILSKLTHPSELAASSLGNDEDTQEPVIDIDAIVHSLSPPECFGKTSQEPRNSSCLTPEALPSSPDPNFTPAKSAKRALQLASEENNGDTDAVWSINRFASDFLVGLFQRESVDDYSVEGVGQLGTLITNLVAKLRQTCSAYPGYGMHKKVIELKKMLCQCLLIKGHGEDCIEYSSIPHGVSKVTIITEWRKACERIYKRAVSKLSFTGVGNGVTSVITDSRCNGHITQLGSFERPVRLPAAIKGAKRAGAGRDPNVLLLTEVEDNYYNMAENVVIPKAHKKTYIKRLKTKIQSIPPDQKGVPLTDDSDGEGGDDTMGSRGSYAAAVVGIGASLKAVDMVVTGKCVNVFCAIRPPGHHAGLELRPMQAVSNGFCLFNAAACAAIYATTPLSQGGLGLRRVCVIDFDVHHGNGTQDILCSTYDPRYLYVSIHAGGAHINGFEDEGSEDESFRHLLGGRKTEGIFPGRCGDTSPHKGVLNIPLGQKVTASAMGSALVSQVTPRVEEFSPDLIILSAGFDAHENDPLGMGGLSAADFGSVTEVACQMAYKTCSGRILSVLEGGYGIPCCRPRNDLFLPTTSEERLLDLGEDLPSNMDDEVHYTLRQKLDKCHEEGFLECVQSHVQSFVKCNIRK</sequence>
<dbReference type="Pfam" id="PF00850">
    <property type="entry name" value="Hist_deacetyl"/>
    <property type="match status" value="1"/>
</dbReference>
<evidence type="ECO:0000256" key="6">
    <source>
        <dbReference type="ARBA" id="ARBA00022853"/>
    </source>
</evidence>
<keyword evidence="8" id="KW-0804">Transcription</keyword>
<feature type="region of interest" description="Disordered" evidence="10">
    <location>
        <begin position="699"/>
        <end position="730"/>
    </location>
</feature>
<evidence type="ECO:0000256" key="8">
    <source>
        <dbReference type="ARBA" id="ARBA00023163"/>
    </source>
</evidence>
<feature type="region of interest" description="Disordered" evidence="10">
    <location>
        <begin position="951"/>
        <end position="972"/>
    </location>
</feature>
<comment type="subcellular location">
    <subcellularLocation>
        <location evidence="1">Nucleus</location>
    </subcellularLocation>
</comment>
<dbReference type="InterPro" id="IPR023696">
    <property type="entry name" value="Ureohydrolase_dom_sf"/>
</dbReference>
<reference evidence="12" key="1">
    <citation type="submission" date="2023-06" db="EMBL/GenBank/DDBJ databases">
        <title>Survivors Of The Sea: Transcriptome response of Skeletonema marinoi to long-term dormancy.</title>
        <authorList>
            <person name="Pinder M.I.M."/>
            <person name="Kourtchenko O."/>
            <person name="Robertson E.K."/>
            <person name="Larsson T."/>
            <person name="Maumus F."/>
            <person name="Osuna-Cruz C.M."/>
            <person name="Vancaester E."/>
            <person name="Stenow R."/>
            <person name="Vandepoele K."/>
            <person name="Ploug H."/>
            <person name="Bruchert V."/>
            <person name="Godhe A."/>
            <person name="Topel M."/>
        </authorList>
    </citation>
    <scope>NUCLEOTIDE SEQUENCE</scope>
    <source>
        <strain evidence="12">R05AC</strain>
    </source>
</reference>
<evidence type="ECO:0000313" key="12">
    <source>
        <dbReference type="EMBL" id="KAK1732920.1"/>
    </source>
</evidence>
<dbReference type="PANTHER" id="PTHR10625">
    <property type="entry name" value="HISTONE DEACETYLASE HDAC1-RELATED"/>
    <property type="match status" value="1"/>
</dbReference>
<feature type="compositionally biased region" description="Low complexity" evidence="10">
    <location>
        <begin position="72"/>
        <end position="83"/>
    </location>
</feature>
<evidence type="ECO:0000256" key="10">
    <source>
        <dbReference type="SAM" id="MobiDB-lite"/>
    </source>
</evidence>
<accession>A0AAD8XSZ7</accession>
<dbReference type="SUPFAM" id="SSF52768">
    <property type="entry name" value="Arginase/deacetylase"/>
    <property type="match status" value="1"/>
</dbReference>
<dbReference type="GO" id="GO:0040029">
    <property type="term" value="P:epigenetic regulation of gene expression"/>
    <property type="evidence" value="ECO:0007669"/>
    <property type="project" value="TreeGrafter"/>
</dbReference>
<dbReference type="GO" id="GO:0005737">
    <property type="term" value="C:cytoplasm"/>
    <property type="evidence" value="ECO:0007669"/>
    <property type="project" value="TreeGrafter"/>
</dbReference>
<evidence type="ECO:0000256" key="7">
    <source>
        <dbReference type="ARBA" id="ARBA00023015"/>
    </source>
</evidence>
<feature type="compositionally biased region" description="Basic and acidic residues" evidence="10">
    <location>
        <begin position="55"/>
        <end position="67"/>
    </location>
</feature>
<comment type="caution">
    <text evidence="12">The sequence shown here is derived from an EMBL/GenBank/DDBJ whole genome shotgun (WGS) entry which is preliminary data.</text>
</comment>
<dbReference type="InterPro" id="IPR023801">
    <property type="entry name" value="His_deacetylse_dom"/>
</dbReference>
<dbReference type="EC" id="3.5.1.98" evidence="3"/>
<keyword evidence="7" id="KW-0805">Transcription regulation</keyword>
<evidence type="ECO:0000256" key="5">
    <source>
        <dbReference type="ARBA" id="ARBA00022801"/>
    </source>
</evidence>
<dbReference type="Proteomes" id="UP001224775">
    <property type="component" value="Unassembled WGS sequence"/>
</dbReference>
<evidence type="ECO:0000256" key="2">
    <source>
        <dbReference type="ARBA" id="ARBA00007738"/>
    </source>
</evidence>
<keyword evidence="5 12" id="KW-0378">Hydrolase</keyword>
<keyword evidence="4" id="KW-0678">Repressor</keyword>
<proteinExistence type="inferred from homology"/>
<keyword evidence="13" id="KW-1185">Reference proteome</keyword>
<evidence type="ECO:0000256" key="4">
    <source>
        <dbReference type="ARBA" id="ARBA00022491"/>
    </source>
</evidence>
<dbReference type="EMBL" id="JATAAI010000056">
    <property type="protein sequence ID" value="KAK1732920.1"/>
    <property type="molecule type" value="Genomic_DNA"/>
</dbReference>
<comment type="similarity">
    <text evidence="2">Belongs to the histone deacetylase family. HD type 2 subfamily.</text>
</comment>
<keyword evidence="9" id="KW-0539">Nucleus</keyword>